<keyword evidence="1" id="KW-1185">Reference proteome</keyword>
<evidence type="ECO:0000313" key="1">
    <source>
        <dbReference type="Proteomes" id="UP000000437"/>
    </source>
</evidence>
<dbReference type="Proteomes" id="UP000000437">
    <property type="component" value="Chromosome 2"/>
</dbReference>
<organism evidence="1 2">
    <name type="scientific">Danio rerio</name>
    <name type="common">Zebrafish</name>
    <name type="synonym">Brachydanio rerio</name>
    <dbReference type="NCBI Taxonomy" id="7955"/>
    <lineage>
        <taxon>Eukaryota</taxon>
        <taxon>Metazoa</taxon>
        <taxon>Chordata</taxon>
        <taxon>Craniata</taxon>
        <taxon>Vertebrata</taxon>
        <taxon>Euteleostomi</taxon>
        <taxon>Actinopterygii</taxon>
        <taxon>Neopterygii</taxon>
        <taxon>Teleostei</taxon>
        <taxon>Ostariophysi</taxon>
        <taxon>Cypriniformes</taxon>
        <taxon>Danionidae</taxon>
        <taxon>Danioninae</taxon>
        <taxon>Danio</taxon>
    </lineage>
</organism>
<sequence length="1465" mass="163476">MFTLLGVIALVLRGRTENKPHREEPVEKNSPPTMTSDGRDIDDRTEHLSSEEPSTSGCPVHVDDHSDVLHSPITAPTLQTPDHSAAQSVDDVPTACATSDCSEDDVLQAAVPLLADLCARVLQDTEPQSCQQQDMEKTVTGREIDDWTEYLSLEEPSTSGCPVHVDDHSVVLYSPDCSDDDVLQAAVPLLANLCARVLRDTEPQSCQLQNLEKTVIGREIDDWTQYLSSEEPSTSGCPVHVDDHSVVLYSPDCSEDDVLQVAVPLLANLCAHVLRDTEPQSCQLQNLEKTVIGRDIGDRTEHLSLEELSTSGCPVHVDDHSDVLQSPITAPTLQTPDHAAAQSVDDVPTACATSDCSEDDVLQAAVPLLADLCARVLQDTEPQSCQQQDMEKTVTGREIDDWTEYLSSEEPSTSGCPVHVDDHSVVLYSPDCSEDDVLQAAVPLLANLCARVLRDTEPQSCQLQNLEKTVIGREIDDWTEYLSLEEPSTSGCPVHVDDHSVVLYSPDCSEDDVLQAAVPLLANLCARVLRDTEPQSCQLQNLEKTVIGRDIGDRTEHLSLEELSTSGCPVHVDDHSDVLHSPITAPTLQTPDHAAAQSVDDVPTACATSDCSEDDVLQAAVPLLADLCARVLQDTEPQSCQQQDMEKTVTGREIDDWTEYLSSEEPSTSGCPVHVDDHSVVLYSPDCSEDDVLQAAVPLLANLCARVLRDTEPQSCQLQNLEKTVIGREIDDWTEYLSLEEPSTSGCPVHVDDHSVVLYSPDCSEDDVLQAAVPLLANLCARVLRDTEPQSCQLQNLEKTVIGRDIDNRTEYLLSEELGTSGCPVRVDDHSDVLQSPSTELTLQTPDHAAAQSVDDVPTACATSDCSEDDVLQAAVPSVPQEKEKTIFVINSRQYEVGDELGEGGFGTVYAATRLDDGLQVAVKYCSMFDTTFIRIDGFAQPLPIEIVLQTLVNQGPRVPEIIELLDWKVERDFYCMVLERPIPCQPLNNFIESYVGPIDEDDIRFIMKQVVFAAQACCQRKVLHRDIKLENLLINPDTLEVKLIDFGCGDILEDEAYTDYSGTAEYRPPEFLETGKYHGEPATVWSLGIVLFVMLFWKFPTRRELNTIMNKDIEGLSEECCDFMRCCLKIDPRERIKLERLNRHSWIKTNEEKKSSEIMVINSSSYELGVLLGKGGFGLVQAATRLEDGLQVAIKTAYTENVKFIDIDGYPESLPMEVALLVLANQEPAIQEIIKLLDWRVDEDEYIMVLERPMPSEELLSFLLRQESIIDEDGARLIMWQVIFAAQTCCRRKVFHRDIKMENILINPDTLEIKLIDFGCGEILTDAPYTSFAGTDDYVPPEYRITGEYHGKTTTVWSLGLLLYVMMCGDFPNRHDLQMIRRNIWTKDHLTKECCDLIRCCLQIEPEQRIELEKLSLHDWFRPEDLERPAPENRIVHQQSEDPSFFNIPFFLLVSLFFRYYCIF</sequence>
<proteinExistence type="predicted"/>
<protein>
    <submittedName>
        <fullName evidence="2">Uncharacterized protein isoform X1</fullName>
    </submittedName>
</protein>
<dbReference type="RefSeq" id="XP_073781560.1">
    <property type="nucleotide sequence ID" value="XM_073925459.1"/>
</dbReference>
<accession>A0AC58HHQ0</accession>
<gene>
    <name evidence="2" type="primary">LOC561283</name>
</gene>
<name>A0AC58HHQ0_DANRE</name>
<evidence type="ECO:0000313" key="2">
    <source>
        <dbReference type="RefSeq" id="XP_073781560.1"/>
    </source>
</evidence>
<reference evidence="2" key="1">
    <citation type="submission" date="2025-08" db="UniProtKB">
        <authorList>
            <consortium name="RefSeq"/>
        </authorList>
    </citation>
    <scope>IDENTIFICATION</scope>
    <source>
        <strain evidence="2">Tuebingen</strain>
        <tissue evidence="2">Fibroblasts and whole tissue</tissue>
    </source>
</reference>